<organism evidence="2 3">
    <name type="scientific">Mucilaginibacter gracilis</name>
    <dbReference type="NCBI Taxonomy" id="423350"/>
    <lineage>
        <taxon>Bacteria</taxon>
        <taxon>Pseudomonadati</taxon>
        <taxon>Bacteroidota</taxon>
        <taxon>Sphingobacteriia</taxon>
        <taxon>Sphingobacteriales</taxon>
        <taxon>Sphingobacteriaceae</taxon>
        <taxon>Mucilaginibacter</taxon>
    </lineage>
</organism>
<dbReference type="AlphaFoldDB" id="A0A495J8Q0"/>
<keyword evidence="1" id="KW-1133">Transmembrane helix</keyword>
<keyword evidence="3" id="KW-1185">Reference proteome</keyword>
<evidence type="ECO:0000313" key="3">
    <source>
        <dbReference type="Proteomes" id="UP000268007"/>
    </source>
</evidence>
<protein>
    <submittedName>
        <fullName evidence="2">Uncharacterized protein</fullName>
    </submittedName>
</protein>
<evidence type="ECO:0000313" key="2">
    <source>
        <dbReference type="EMBL" id="RKR85153.1"/>
    </source>
</evidence>
<name>A0A495J8Q0_9SPHI</name>
<gene>
    <name evidence="2" type="ORF">BDD43_5414</name>
</gene>
<feature type="transmembrane region" description="Helical" evidence="1">
    <location>
        <begin position="50"/>
        <end position="71"/>
    </location>
</feature>
<evidence type="ECO:0000256" key="1">
    <source>
        <dbReference type="SAM" id="Phobius"/>
    </source>
</evidence>
<accession>A0A495J8Q0</accession>
<dbReference type="Proteomes" id="UP000268007">
    <property type="component" value="Unassembled WGS sequence"/>
</dbReference>
<proteinExistence type="predicted"/>
<sequence>MTNLKMSKLKKHDRPIFIDVLISVLPPIGMSIILSSWIRGSDIKTSDVLRVMIGCALIVIYYIQITNLNFLS</sequence>
<feature type="transmembrane region" description="Helical" evidence="1">
    <location>
        <begin position="16"/>
        <end position="38"/>
    </location>
</feature>
<comment type="caution">
    <text evidence="2">The sequence shown here is derived from an EMBL/GenBank/DDBJ whole genome shotgun (WGS) entry which is preliminary data.</text>
</comment>
<dbReference type="EMBL" id="RBKU01000001">
    <property type="protein sequence ID" value="RKR85153.1"/>
    <property type="molecule type" value="Genomic_DNA"/>
</dbReference>
<reference evidence="2 3" key="1">
    <citation type="submission" date="2018-10" db="EMBL/GenBank/DDBJ databases">
        <title>Genomic Encyclopedia of Archaeal and Bacterial Type Strains, Phase II (KMG-II): from individual species to whole genera.</title>
        <authorList>
            <person name="Goeker M."/>
        </authorList>
    </citation>
    <scope>NUCLEOTIDE SEQUENCE [LARGE SCALE GENOMIC DNA]</scope>
    <source>
        <strain evidence="2 3">DSM 18602</strain>
    </source>
</reference>
<keyword evidence="1" id="KW-0812">Transmembrane</keyword>
<keyword evidence="1" id="KW-0472">Membrane</keyword>